<keyword evidence="1" id="KW-1133">Transmembrane helix</keyword>
<accession>A0ABV5GPS0</accession>
<comment type="caution">
    <text evidence="2">The sequence shown here is derived from an EMBL/GenBank/DDBJ whole genome shotgun (WGS) entry which is preliminary data.</text>
</comment>
<dbReference type="RefSeq" id="WP_236455895.1">
    <property type="nucleotide sequence ID" value="NZ_CBCSGE010000034.1"/>
</dbReference>
<evidence type="ECO:0000256" key="1">
    <source>
        <dbReference type="SAM" id="Phobius"/>
    </source>
</evidence>
<gene>
    <name evidence="2" type="ORF">ACFFVF_12725</name>
</gene>
<organism evidence="2 3">
    <name type="scientific">Flavobacterium jumunjinense</name>
    <dbReference type="NCBI Taxonomy" id="998845"/>
    <lineage>
        <taxon>Bacteria</taxon>
        <taxon>Pseudomonadati</taxon>
        <taxon>Bacteroidota</taxon>
        <taxon>Flavobacteriia</taxon>
        <taxon>Flavobacteriales</taxon>
        <taxon>Flavobacteriaceae</taxon>
        <taxon>Flavobacterium</taxon>
    </lineage>
</organism>
<protein>
    <recommendedName>
        <fullName evidence="4">YcxB-like protein</fullName>
    </recommendedName>
</protein>
<evidence type="ECO:0000313" key="2">
    <source>
        <dbReference type="EMBL" id="MFB9097384.1"/>
    </source>
</evidence>
<keyword evidence="1" id="KW-0472">Membrane</keyword>
<evidence type="ECO:0008006" key="4">
    <source>
        <dbReference type="Google" id="ProtNLM"/>
    </source>
</evidence>
<proteinExistence type="predicted"/>
<feature type="transmembrane region" description="Helical" evidence="1">
    <location>
        <begin position="42"/>
        <end position="61"/>
    </location>
</feature>
<name>A0ABV5GPS0_9FLAO</name>
<dbReference type="Proteomes" id="UP001589607">
    <property type="component" value="Unassembled WGS sequence"/>
</dbReference>
<keyword evidence="1" id="KW-0812">Transmembrane</keyword>
<reference evidence="2 3" key="1">
    <citation type="submission" date="2024-09" db="EMBL/GenBank/DDBJ databases">
        <authorList>
            <person name="Sun Q."/>
            <person name="Mori K."/>
        </authorList>
    </citation>
    <scope>NUCLEOTIDE SEQUENCE [LARGE SCALE GENOMIC DNA]</scope>
    <source>
        <strain evidence="2 3">CECT 7955</strain>
    </source>
</reference>
<evidence type="ECO:0000313" key="3">
    <source>
        <dbReference type="Proteomes" id="UP001589607"/>
    </source>
</evidence>
<dbReference type="EMBL" id="JBHMEY010000044">
    <property type="protein sequence ID" value="MFB9097384.1"/>
    <property type="molecule type" value="Genomic_DNA"/>
</dbReference>
<sequence>MKLINFLKSTFNDSKFVETKLQKEFIEKDYAEKVILKNSAKLNYQLLLLFLFIDIYLLYNIKTYSHKILIIIFCLVTLILPLTKIINQKPKLIISKDNLTFKDGKHIKWSQIESTIIEELDSSEISSYYKLNVKLKNNETIKIRLSDLNYSKSEISHIIEYYKQNNGC</sequence>
<feature type="transmembrane region" description="Helical" evidence="1">
    <location>
        <begin position="67"/>
        <end position="86"/>
    </location>
</feature>
<keyword evidence="3" id="KW-1185">Reference proteome</keyword>